<proteinExistence type="predicted"/>
<evidence type="ECO:0000313" key="1">
    <source>
        <dbReference type="EMBL" id="CAA9215304.1"/>
    </source>
</evidence>
<gene>
    <name evidence="1" type="ORF">AVDCRST_MAG57-290</name>
</gene>
<feature type="non-terminal residue" evidence="1">
    <location>
        <position position="1"/>
    </location>
</feature>
<evidence type="ECO:0008006" key="2">
    <source>
        <dbReference type="Google" id="ProtNLM"/>
    </source>
</evidence>
<name>A0A6J4H561_9ACTN</name>
<sequence>GEGSIGSGPYGTAPFTELLTHPAMAGVPVVVETPSELDGSPFLGHKRDIDLLRSLRAPRSRLAA</sequence>
<accession>A0A6J4H561</accession>
<protein>
    <recommendedName>
        <fullName evidence="2">Endonuclease IV</fullName>
    </recommendedName>
</protein>
<dbReference type="EMBL" id="CADCTI010000028">
    <property type="protein sequence ID" value="CAA9215304.1"/>
    <property type="molecule type" value="Genomic_DNA"/>
</dbReference>
<reference evidence="1" key="1">
    <citation type="submission" date="2020-02" db="EMBL/GenBank/DDBJ databases">
        <authorList>
            <person name="Meier V. D."/>
        </authorList>
    </citation>
    <scope>NUCLEOTIDE SEQUENCE</scope>
    <source>
        <strain evidence="1">AVDCRST_MAG57</strain>
    </source>
</reference>
<organism evidence="1">
    <name type="scientific">uncultured Blastococcus sp</name>
    <dbReference type="NCBI Taxonomy" id="217144"/>
    <lineage>
        <taxon>Bacteria</taxon>
        <taxon>Bacillati</taxon>
        <taxon>Actinomycetota</taxon>
        <taxon>Actinomycetes</taxon>
        <taxon>Geodermatophilales</taxon>
        <taxon>Geodermatophilaceae</taxon>
        <taxon>Blastococcus</taxon>
        <taxon>environmental samples</taxon>
    </lineage>
</organism>
<dbReference type="AlphaFoldDB" id="A0A6J4H561"/>